<proteinExistence type="predicted"/>
<gene>
    <name evidence="1" type="primary">Acey_s1281.g3804</name>
    <name evidence="1" type="ORF">Y032_1281g3804</name>
</gene>
<protein>
    <submittedName>
        <fullName evidence="1">Uncharacterized protein</fullName>
    </submittedName>
</protein>
<evidence type="ECO:0000313" key="2">
    <source>
        <dbReference type="Proteomes" id="UP000024635"/>
    </source>
</evidence>
<accession>A0A016W5M0</accession>
<organism evidence="1 2">
    <name type="scientific">Ancylostoma ceylanicum</name>
    <dbReference type="NCBI Taxonomy" id="53326"/>
    <lineage>
        <taxon>Eukaryota</taxon>
        <taxon>Metazoa</taxon>
        <taxon>Ecdysozoa</taxon>
        <taxon>Nematoda</taxon>
        <taxon>Chromadorea</taxon>
        <taxon>Rhabditida</taxon>
        <taxon>Rhabditina</taxon>
        <taxon>Rhabditomorpha</taxon>
        <taxon>Strongyloidea</taxon>
        <taxon>Ancylostomatidae</taxon>
        <taxon>Ancylostomatinae</taxon>
        <taxon>Ancylostoma</taxon>
    </lineage>
</organism>
<evidence type="ECO:0000313" key="1">
    <source>
        <dbReference type="EMBL" id="EYC34901.1"/>
    </source>
</evidence>
<name>A0A016W5M0_9BILA</name>
<dbReference type="Proteomes" id="UP000024635">
    <property type="component" value="Unassembled WGS sequence"/>
</dbReference>
<reference evidence="2" key="1">
    <citation type="journal article" date="2015" name="Nat. Genet.">
        <title>The genome and transcriptome of the zoonotic hookworm Ancylostoma ceylanicum identify infection-specific gene families.</title>
        <authorList>
            <person name="Schwarz E.M."/>
            <person name="Hu Y."/>
            <person name="Antoshechkin I."/>
            <person name="Miller M.M."/>
            <person name="Sternberg P.W."/>
            <person name="Aroian R.V."/>
        </authorList>
    </citation>
    <scope>NUCLEOTIDE SEQUENCE</scope>
    <source>
        <strain evidence="2">HY135</strain>
    </source>
</reference>
<sequence>MLLKKSRTLMSVSMLGSLCTMEVTDMERPVSLATSPLDNATPQYMQGASIMIVTPADWRAVWMFRHISPRE</sequence>
<keyword evidence="2" id="KW-1185">Reference proteome</keyword>
<dbReference type="EMBL" id="JARK01000880">
    <property type="protein sequence ID" value="EYC34901.1"/>
    <property type="molecule type" value="Genomic_DNA"/>
</dbReference>
<comment type="caution">
    <text evidence="1">The sequence shown here is derived from an EMBL/GenBank/DDBJ whole genome shotgun (WGS) entry which is preliminary data.</text>
</comment>
<dbReference type="AlphaFoldDB" id="A0A016W5M0"/>